<comment type="function">
    <text evidence="9">Binds specifically to the 3'-terminal U-tract of U6 snRNA.</text>
</comment>
<evidence type="ECO:0000256" key="8">
    <source>
        <dbReference type="ARBA" id="ARBA00023274"/>
    </source>
</evidence>
<keyword evidence="5 9" id="KW-0694">RNA-binding</keyword>
<comment type="subcellular location">
    <subcellularLocation>
        <location evidence="1">Nucleus</location>
    </subcellularLocation>
</comment>
<keyword evidence="7 9" id="KW-0539">Nucleus</keyword>
<dbReference type="GO" id="GO:0046540">
    <property type="term" value="C:U4/U6 x U5 tri-snRNP complex"/>
    <property type="evidence" value="ECO:0007669"/>
    <property type="project" value="TreeGrafter"/>
</dbReference>
<dbReference type="PANTHER" id="PTHR13829">
    <property type="entry name" value="SNRNP CORE PROTEIN FAMILY MEMBER"/>
    <property type="match status" value="1"/>
</dbReference>
<organism evidence="11 12">
    <name type="scientific">Nannochloropsis salina CCMP1776</name>
    <dbReference type="NCBI Taxonomy" id="1027361"/>
    <lineage>
        <taxon>Eukaryota</taxon>
        <taxon>Sar</taxon>
        <taxon>Stramenopiles</taxon>
        <taxon>Ochrophyta</taxon>
        <taxon>Eustigmatophyceae</taxon>
        <taxon>Eustigmatales</taxon>
        <taxon>Monodopsidaceae</taxon>
        <taxon>Microchloropsis</taxon>
        <taxon>Microchloropsis salina</taxon>
    </lineage>
</organism>
<dbReference type="CDD" id="cd01725">
    <property type="entry name" value="LSm2"/>
    <property type="match status" value="1"/>
</dbReference>
<dbReference type="GO" id="GO:0000932">
    <property type="term" value="C:P-body"/>
    <property type="evidence" value="ECO:0007669"/>
    <property type="project" value="TreeGrafter"/>
</dbReference>
<sequence length="96" mass="10985">MLFYSFFKTLVGKEVAVELKNDVELTGKLHSVDQYLNVKLEDVQVVKKERYPQLLAVKNVFIRGSVIRFIQLPASDVDVQLLQDSCRKDNQSGKGR</sequence>
<dbReference type="InterPro" id="IPR047575">
    <property type="entry name" value="Sm"/>
</dbReference>
<dbReference type="GO" id="GO:0000398">
    <property type="term" value="P:mRNA splicing, via spliceosome"/>
    <property type="evidence" value="ECO:0007669"/>
    <property type="project" value="UniProtKB-UniRule"/>
</dbReference>
<dbReference type="SMART" id="SM00651">
    <property type="entry name" value="Sm"/>
    <property type="match status" value="1"/>
</dbReference>
<dbReference type="GO" id="GO:0003723">
    <property type="term" value="F:RNA binding"/>
    <property type="evidence" value="ECO:0007669"/>
    <property type="project" value="UniProtKB-UniRule"/>
</dbReference>
<accession>A0A4D9DC94</accession>
<protein>
    <recommendedName>
        <fullName evidence="9">U6 snRNA-associated Sm-like protein LSm2</fullName>
    </recommendedName>
</protein>
<keyword evidence="8 9" id="KW-0687">Ribonucleoprotein</keyword>
<evidence type="ECO:0000256" key="3">
    <source>
        <dbReference type="ARBA" id="ARBA00022664"/>
    </source>
</evidence>
<dbReference type="PANTHER" id="PTHR13829:SF2">
    <property type="entry name" value="U6 SNRNA-ASSOCIATED SM-LIKE PROTEIN LSM2"/>
    <property type="match status" value="1"/>
</dbReference>
<comment type="similarity">
    <text evidence="2 9">Belongs to the snRNP Sm proteins family.</text>
</comment>
<dbReference type="PROSITE" id="PS52002">
    <property type="entry name" value="SM"/>
    <property type="match status" value="1"/>
</dbReference>
<comment type="caution">
    <text evidence="11">The sequence shown here is derived from an EMBL/GenBank/DDBJ whole genome shotgun (WGS) entry which is preliminary data.</text>
</comment>
<dbReference type="AlphaFoldDB" id="A0A4D9DC94"/>
<evidence type="ECO:0000256" key="4">
    <source>
        <dbReference type="ARBA" id="ARBA00022728"/>
    </source>
</evidence>
<dbReference type="InterPro" id="IPR010920">
    <property type="entry name" value="LSM_dom_sf"/>
</dbReference>
<evidence type="ECO:0000256" key="7">
    <source>
        <dbReference type="ARBA" id="ARBA00023242"/>
    </source>
</evidence>
<dbReference type="EMBL" id="SDOX01000009">
    <property type="protein sequence ID" value="TFJ86248.1"/>
    <property type="molecule type" value="Genomic_DNA"/>
</dbReference>
<reference evidence="11 12" key="1">
    <citation type="submission" date="2019-01" db="EMBL/GenBank/DDBJ databases">
        <title>Nuclear Genome Assembly of the Microalgal Biofuel strain Nannochloropsis salina CCMP1776.</title>
        <authorList>
            <person name="Hovde B."/>
        </authorList>
    </citation>
    <scope>NUCLEOTIDE SEQUENCE [LARGE SCALE GENOMIC DNA]</scope>
    <source>
        <strain evidence="11 12">CCMP1776</strain>
    </source>
</reference>
<dbReference type="SUPFAM" id="SSF50182">
    <property type="entry name" value="Sm-like ribonucleoproteins"/>
    <property type="match status" value="1"/>
</dbReference>
<keyword evidence="3 9" id="KW-0507">mRNA processing</keyword>
<keyword evidence="6 9" id="KW-0508">mRNA splicing</keyword>
<dbReference type="GO" id="GO:0005688">
    <property type="term" value="C:U6 snRNP"/>
    <property type="evidence" value="ECO:0007669"/>
    <property type="project" value="TreeGrafter"/>
</dbReference>
<name>A0A4D9DC94_9STRA</name>
<keyword evidence="12" id="KW-1185">Reference proteome</keyword>
<keyword evidence="4 9" id="KW-0747">Spliceosome</keyword>
<dbReference type="GO" id="GO:0071013">
    <property type="term" value="C:catalytic step 2 spliceosome"/>
    <property type="evidence" value="ECO:0007669"/>
    <property type="project" value="TreeGrafter"/>
</dbReference>
<feature type="domain" description="Sm" evidence="10">
    <location>
        <begin position="2"/>
        <end position="76"/>
    </location>
</feature>
<evidence type="ECO:0000256" key="6">
    <source>
        <dbReference type="ARBA" id="ARBA00023187"/>
    </source>
</evidence>
<evidence type="ECO:0000256" key="1">
    <source>
        <dbReference type="ARBA" id="ARBA00004123"/>
    </source>
</evidence>
<evidence type="ECO:0000313" key="11">
    <source>
        <dbReference type="EMBL" id="TFJ86248.1"/>
    </source>
</evidence>
<dbReference type="Gene3D" id="2.30.30.100">
    <property type="match status" value="1"/>
</dbReference>
<dbReference type="OrthoDB" id="10256176at2759"/>
<dbReference type="InterPro" id="IPR016654">
    <property type="entry name" value="U6_snRNA_Lsm2"/>
</dbReference>
<evidence type="ECO:0000256" key="9">
    <source>
        <dbReference type="PIRNR" id="PIRNR016394"/>
    </source>
</evidence>
<evidence type="ECO:0000313" key="12">
    <source>
        <dbReference type="Proteomes" id="UP000355283"/>
    </source>
</evidence>
<dbReference type="GO" id="GO:0071011">
    <property type="term" value="C:precatalytic spliceosome"/>
    <property type="evidence" value="ECO:0007669"/>
    <property type="project" value="TreeGrafter"/>
</dbReference>
<dbReference type="FunFam" id="2.30.30.100:FF:000009">
    <property type="entry name" value="U6 snRNA-associated Sm-like protein LSm2"/>
    <property type="match status" value="1"/>
</dbReference>
<gene>
    <name evidence="11" type="ORF">NSK_002456</name>
</gene>
<dbReference type="PIRSF" id="PIRSF016394">
    <property type="entry name" value="U6_snRNA_Lsm2"/>
    <property type="match status" value="1"/>
</dbReference>
<evidence type="ECO:0000256" key="2">
    <source>
        <dbReference type="ARBA" id="ARBA00006850"/>
    </source>
</evidence>
<evidence type="ECO:0000256" key="5">
    <source>
        <dbReference type="ARBA" id="ARBA00022884"/>
    </source>
</evidence>
<dbReference type="Proteomes" id="UP000355283">
    <property type="component" value="Unassembled WGS sequence"/>
</dbReference>
<evidence type="ECO:0000259" key="10">
    <source>
        <dbReference type="PROSITE" id="PS52002"/>
    </source>
</evidence>
<dbReference type="InterPro" id="IPR001163">
    <property type="entry name" value="Sm_dom_euk/arc"/>
</dbReference>
<dbReference type="GO" id="GO:1990726">
    <property type="term" value="C:Lsm1-7-Pat1 complex"/>
    <property type="evidence" value="ECO:0007669"/>
    <property type="project" value="TreeGrafter"/>
</dbReference>
<proteinExistence type="inferred from homology"/>
<dbReference type="Pfam" id="PF01423">
    <property type="entry name" value="LSM"/>
    <property type="match status" value="1"/>
</dbReference>